<protein>
    <submittedName>
        <fullName evidence="1">Uncharacterized protein</fullName>
    </submittedName>
</protein>
<proteinExistence type="predicted"/>
<comment type="caution">
    <text evidence="1">The sequence shown here is derived from an EMBL/GenBank/DDBJ whole genome shotgun (WGS) entry which is preliminary data.</text>
</comment>
<organism evidence="1">
    <name type="scientific">Picea glauca</name>
    <name type="common">White spruce</name>
    <name type="synonym">Pinus glauca</name>
    <dbReference type="NCBI Taxonomy" id="3330"/>
    <lineage>
        <taxon>Eukaryota</taxon>
        <taxon>Viridiplantae</taxon>
        <taxon>Streptophyta</taxon>
        <taxon>Embryophyta</taxon>
        <taxon>Tracheophyta</taxon>
        <taxon>Spermatophyta</taxon>
        <taxon>Pinopsida</taxon>
        <taxon>Pinidae</taxon>
        <taxon>Conifers I</taxon>
        <taxon>Pinales</taxon>
        <taxon>Pinaceae</taxon>
        <taxon>Picea</taxon>
    </lineage>
</organism>
<name>A0A101LV78_PICGL</name>
<reference evidence="1" key="1">
    <citation type="journal article" date="2015" name="Genome Biol. Evol.">
        <title>Organellar Genomes of White Spruce (Picea glauca): Assembly and Annotation.</title>
        <authorList>
            <person name="Jackman S.D."/>
            <person name="Warren R.L."/>
            <person name="Gibb E.A."/>
            <person name="Vandervalk B.P."/>
            <person name="Mohamadi H."/>
            <person name="Chu J."/>
            <person name="Raymond A."/>
            <person name="Pleasance S."/>
            <person name="Coope R."/>
            <person name="Wildung M.R."/>
            <person name="Ritland C.E."/>
            <person name="Bousquet J."/>
            <person name="Jones S.J."/>
            <person name="Bohlmann J."/>
            <person name="Birol I."/>
        </authorList>
    </citation>
    <scope>NUCLEOTIDE SEQUENCE [LARGE SCALE GENOMIC DNA]</scope>
    <source>
        <tissue evidence="1">Flushing bud</tissue>
    </source>
</reference>
<sequence length="53" mass="6166">MRLLYLDTWLGSRARLETVIDRRSSQRVIANSQSEPVVTDRQEVVPVQQKVIK</sequence>
<gene>
    <name evidence="1" type="ORF">ABT39_MTgene2082</name>
</gene>
<dbReference type="EMBL" id="LKAM01000014">
    <property type="protein sequence ID" value="KUM45979.1"/>
    <property type="molecule type" value="Genomic_DNA"/>
</dbReference>
<dbReference type="AlphaFoldDB" id="A0A101LV78"/>
<geneLocation type="mitochondrion" evidence="1"/>
<accession>A0A101LV78</accession>
<evidence type="ECO:0000313" key="1">
    <source>
        <dbReference type="EMBL" id="KUM45979.1"/>
    </source>
</evidence>
<keyword evidence="1" id="KW-0496">Mitochondrion</keyword>